<feature type="transmembrane region" description="Helical" evidence="7">
    <location>
        <begin position="152"/>
        <end position="173"/>
    </location>
</feature>
<feature type="transmembrane region" description="Helical" evidence="7">
    <location>
        <begin position="295"/>
        <end position="318"/>
    </location>
</feature>
<accession>A0A5C3FPA5</accession>
<dbReference type="InterPro" id="IPR013057">
    <property type="entry name" value="AA_transpt_TM"/>
</dbReference>
<feature type="transmembrane region" description="Helical" evidence="7">
    <location>
        <begin position="576"/>
        <end position="597"/>
    </location>
</feature>
<comment type="similarity">
    <text evidence="2">Belongs to the amino acid/polyamine transporter 2 family.</text>
</comment>
<protein>
    <submittedName>
        <fullName evidence="9">Related to neutral amino acid permease</fullName>
    </submittedName>
</protein>
<name>A0A5C3FPA5_PSEA2</name>
<feature type="domain" description="Amino acid transporter transmembrane" evidence="8">
    <location>
        <begin position="151"/>
        <end position="527"/>
    </location>
</feature>
<feature type="transmembrane region" description="Helical" evidence="7">
    <location>
        <begin position="270"/>
        <end position="289"/>
    </location>
</feature>
<comment type="subcellular location">
    <subcellularLocation>
        <location evidence="1">Membrane</location>
        <topology evidence="1">Multi-pass membrane protein</topology>
    </subcellularLocation>
</comment>
<evidence type="ECO:0000313" key="9">
    <source>
        <dbReference type="EMBL" id="SPO45317.1"/>
    </source>
</evidence>
<feature type="transmembrane region" description="Helical" evidence="7">
    <location>
        <begin position="505"/>
        <end position="528"/>
    </location>
</feature>
<dbReference type="Proteomes" id="UP000325008">
    <property type="component" value="Unassembled WGS sequence"/>
</dbReference>
<dbReference type="EMBL" id="OOIQ01000006">
    <property type="protein sequence ID" value="SPO45317.1"/>
    <property type="molecule type" value="Genomic_DNA"/>
</dbReference>
<dbReference type="GO" id="GO:0016020">
    <property type="term" value="C:membrane"/>
    <property type="evidence" value="ECO:0007669"/>
    <property type="project" value="UniProtKB-SubCell"/>
</dbReference>
<evidence type="ECO:0000256" key="5">
    <source>
        <dbReference type="ARBA" id="ARBA00023136"/>
    </source>
</evidence>
<evidence type="ECO:0000313" key="10">
    <source>
        <dbReference type="Proteomes" id="UP000325008"/>
    </source>
</evidence>
<evidence type="ECO:0000256" key="6">
    <source>
        <dbReference type="SAM" id="MobiDB-lite"/>
    </source>
</evidence>
<proteinExistence type="inferred from homology"/>
<keyword evidence="4 7" id="KW-1133">Transmembrane helix</keyword>
<evidence type="ECO:0000256" key="2">
    <source>
        <dbReference type="ARBA" id="ARBA00008066"/>
    </source>
</evidence>
<reference evidence="9" key="1">
    <citation type="submission" date="2018-03" db="EMBL/GenBank/DDBJ databases">
        <authorList>
            <person name="Guldener U."/>
        </authorList>
    </citation>
    <scope>NUCLEOTIDE SEQUENCE [LARGE SCALE GENOMIC DNA]</scope>
    <source>
        <strain evidence="9">ATCC34888</strain>
    </source>
</reference>
<gene>
    <name evidence="9" type="ORF">PSANT_03003</name>
</gene>
<feature type="region of interest" description="Disordered" evidence="6">
    <location>
        <begin position="1"/>
        <end position="38"/>
    </location>
</feature>
<feature type="transmembrane region" description="Helical" evidence="7">
    <location>
        <begin position="431"/>
        <end position="456"/>
    </location>
</feature>
<keyword evidence="3 7" id="KW-0812">Transmembrane</keyword>
<evidence type="ECO:0000259" key="8">
    <source>
        <dbReference type="Pfam" id="PF01490"/>
    </source>
</evidence>
<keyword evidence="10" id="KW-1185">Reference proteome</keyword>
<feature type="compositionally biased region" description="Basic and acidic residues" evidence="6">
    <location>
        <begin position="1"/>
        <end position="29"/>
    </location>
</feature>
<dbReference type="GO" id="GO:0015179">
    <property type="term" value="F:L-amino acid transmembrane transporter activity"/>
    <property type="evidence" value="ECO:0007669"/>
    <property type="project" value="TreeGrafter"/>
</dbReference>
<dbReference type="PANTHER" id="PTHR22950">
    <property type="entry name" value="AMINO ACID TRANSPORTER"/>
    <property type="match status" value="1"/>
</dbReference>
<dbReference type="Pfam" id="PF01490">
    <property type="entry name" value="Aa_trans"/>
    <property type="match status" value="1"/>
</dbReference>
<evidence type="ECO:0000256" key="1">
    <source>
        <dbReference type="ARBA" id="ARBA00004141"/>
    </source>
</evidence>
<evidence type="ECO:0000256" key="3">
    <source>
        <dbReference type="ARBA" id="ARBA00022692"/>
    </source>
</evidence>
<dbReference type="OrthoDB" id="40134at2759"/>
<dbReference type="AlphaFoldDB" id="A0A5C3FPA5"/>
<organism evidence="9 10">
    <name type="scientific">Pseudozyma antarctica</name>
    <name type="common">Yeast</name>
    <name type="synonym">Candida antarctica</name>
    <dbReference type="NCBI Taxonomy" id="84753"/>
    <lineage>
        <taxon>Eukaryota</taxon>
        <taxon>Fungi</taxon>
        <taxon>Dikarya</taxon>
        <taxon>Basidiomycota</taxon>
        <taxon>Ustilaginomycotina</taxon>
        <taxon>Ustilaginomycetes</taxon>
        <taxon>Ustilaginales</taxon>
        <taxon>Ustilaginaceae</taxon>
        <taxon>Moesziomyces</taxon>
    </lineage>
</organism>
<evidence type="ECO:0000256" key="7">
    <source>
        <dbReference type="SAM" id="Phobius"/>
    </source>
</evidence>
<feature type="transmembrane region" description="Helical" evidence="7">
    <location>
        <begin position="389"/>
        <end position="410"/>
    </location>
</feature>
<feature type="transmembrane region" description="Helical" evidence="7">
    <location>
        <begin position="476"/>
        <end position="493"/>
    </location>
</feature>
<dbReference type="PANTHER" id="PTHR22950:SF461">
    <property type="entry name" value="AMINO ACID TRANSPORTER TRANSMEMBRANE DOMAIN-CONTAINING PROTEIN"/>
    <property type="match status" value="1"/>
</dbReference>
<feature type="transmembrane region" description="Helical" evidence="7">
    <location>
        <begin position="185"/>
        <end position="205"/>
    </location>
</feature>
<keyword evidence="5 7" id="KW-0472">Membrane</keyword>
<comment type="caution">
    <text evidence="9">The sequence shown here is derived from an EMBL/GenBank/DDBJ whole genome shotgun (WGS) entry which is preliminary data.</text>
</comment>
<evidence type="ECO:0000256" key="4">
    <source>
        <dbReference type="ARBA" id="ARBA00022989"/>
    </source>
</evidence>
<sequence>MGVKDLVNRAKSTEIERTEHTSNKQETHQSDIPGQGAPGLVPVPALYEAPPRSGISMEEYMFYAQIQREQEKLYGAAGVSVEANAPHGAGYIDHAGEKHNSSEKVSEHGTAVEAGHIKPTVNNTDASTFDQLEGLSDLEKESRNAHRAIKTASWVGVFYLITTDILGPYGAPYAMSQNGWVTGNVMYIVMGFCAWWCGIILWKLFMQLDSARYPVKTYGDIGERVVGYPMRWTFNALQTLQLIINVGLICLTNGQALSQVIRGAPGNANLCFSVCVVIFALIGMAFAQVQTFRGLGFAATTAVYQNIVIVIVSMAAIIKYGPYIAGAQASYGTDYPYNNQPVMTSAFVSYDITQKVNGLMNMVFAYGGAMIFPELMAEMRRPMDFWKGMISAQALICTVYLVYANVIYAYQGQYVLGQSYNGIDKYSFQTVCNMLAILSGTIAAALYGNVGLKVIYVNTVQSFMKGPALNTPRGRVIWASISVVYWALAFVIASSIPQVQTISGLIAAIAIMNFSYSFPFMLALIFYIKRDAMEGDVPFTPGYAGQRQDTWAQWSRWRRGLFGGHYEYPLLFGKNVVIPGILVKAILLFVTLGAYTLSGLGMYGSGESIKETFESSPAATSFGCAAPV</sequence>